<dbReference type="OrthoDB" id="1913335at2759"/>
<name>A0A9Q1QA50_9CARY</name>
<dbReference type="AlphaFoldDB" id="A0A9Q1QA50"/>
<dbReference type="Proteomes" id="UP001153076">
    <property type="component" value="Unassembled WGS sequence"/>
</dbReference>
<protein>
    <submittedName>
        <fullName evidence="2">Uncharacterized protein</fullName>
    </submittedName>
</protein>
<sequence length="274" mass="31220">METAEVSGAQENSETEGTWDRVTCNRGSGDENIGAKIVTNDRGWVGGVMLLDRAGMTEMGGGVTEVSGDEEDLPFDMSFLFELGENTTPTVSNPVVFKTDCPNLFREKVKGGKERGNHMHVDEEDKEYIPEENCDYDLLNVEEECACKNVICGSTSNYHTNKVLESNAYAWRLFKCQLKSNDYYKYDNDIERWQHRSSRIVDSHIKLLLQYWKTSTSKIKHEKGKMGTITRSLVMICLRRLYNDGAITQTNKLLEALGRYYVEFEESTLVSEVR</sequence>
<organism evidence="2 3">
    <name type="scientific">Carnegiea gigantea</name>
    <dbReference type="NCBI Taxonomy" id="171969"/>
    <lineage>
        <taxon>Eukaryota</taxon>
        <taxon>Viridiplantae</taxon>
        <taxon>Streptophyta</taxon>
        <taxon>Embryophyta</taxon>
        <taxon>Tracheophyta</taxon>
        <taxon>Spermatophyta</taxon>
        <taxon>Magnoliopsida</taxon>
        <taxon>eudicotyledons</taxon>
        <taxon>Gunneridae</taxon>
        <taxon>Pentapetalae</taxon>
        <taxon>Caryophyllales</taxon>
        <taxon>Cactineae</taxon>
        <taxon>Cactaceae</taxon>
        <taxon>Cactoideae</taxon>
        <taxon>Echinocereeae</taxon>
        <taxon>Carnegiea</taxon>
    </lineage>
</organism>
<evidence type="ECO:0000256" key="1">
    <source>
        <dbReference type="SAM" id="MobiDB-lite"/>
    </source>
</evidence>
<proteinExistence type="predicted"/>
<comment type="caution">
    <text evidence="2">The sequence shown here is derived from an EMBL/GenBank/DDBJ whole genome shotgun (WGS) entry which is preliminary data.</text>
</comment>
<accession>A0A9Q1QA50</accession>
<evidence type="ECO:0000313" key="3">
    <source>
        <dbReference type="Proteomes" id="UP001153076"/>
    </source>
</evidence>
<reference evidence="2" key="1">
    <citation type="submission" date="2022-04" db="EMBL/GenBank/DDBJ databases">
        <title>Carnegiea gigantea Genome sequencing and assembly v2.</title>
        <authorList>
            <person name="Copetti D."/>
            <person name="Sanderson M.J."/>
            <person name="Burquez A."/>
            <person name="Wojciechowski M.F."/>
        </authorList>
    </citation>
    <scope>NUCLEOTIDE SEQUENCE</scope>
    <source>
        <strain evidence="2">SGP5-SGP5p</strain>
        <tissue evidence="2">Aerial part</tissue>
    </source>
</reference>
<feature type="region of interest" description="Disordered" evidence="1">
    <location>
        <begin position="1"/>
        <end position="26"/>
    </location>
</feature>
<gene>
    <name evidence="2" type="ORF">Cgig2_025034</name>
</gene>
<dbReference type="EMBL" id="JAKOGI010000464">
    <property type="protein sequence ID" value="KAJ8434608.1"/>
    <property type="molecule type" value="Genomic_DNA"/>
</dbReference>
<evidence type="ECO:0000313" key="2">
    <source>
        <dbReference type="EMBL" id="KAJ8434608.1"/>
    </source>
</evidence>
<keyword evidence="3" id="KW-1185">Reference proteome</keyword>